<evidence type="ECO:0000256" key="2">
    <source>
        <dbReference type="ARBA" id="ARBA00022801"/>
    </source>
</evidence>
<dbReference type="AlphaFoldDB" id="A0A1R3J609"/>
<accession>A0A1R3J609</accession>
<dbReference type="EMBL" id="AWUE01016575">
    <property type="protein sequence ID" value="OMO90273.1"/>
    <property type="molecule type" value="Genomic_DNA"/>
</dbReference>
<protein>
    <submittedName>
        <fullName evidence="5">Pectinesterase, catalytic</fullName>
    </submittedName>
</protein>
<name>A0A1R3J609_9ROSI</name>
<reference evidence="6" key="1">
    <citation type="submission" date="2013-09" db="EMBL/GenBank/DDBJ databases">
        <title>Corchorus olitorius genome sequencing.</title>
        <authorList>
            <person name="Alam M."/>
            <person name="Haque M.S."/>
            <person name="Islam M.S."/>
            <person name="Emdad E.M."/>
            <person name="Islam M.M."/>
            <person name="Ahmed B."/>
            <person name="Halim A."/>
            <person name="Hossen Q.M.M."/>
            <person name="Hossain M.Z."/>
            <person name="Ahmed R."/>
            <person name="Khan M.M."/>
            <person name="Islam R."/>
            <person name="Rashid M.M."/>
            <person name="Khan S.A."/>
            <person name="Rahman M.S."/>
            <person name="Alam M."/>
            <person name="Yahiya A.S."/>
            <person name="Khan M.S."/>
            <person name="Azam M.S."/>
            <person name="Haque T."/>
            <person name="Lashkar M.Z.H."/>
            <person name="Akhand A.I."/>
            <person name="Morshed G."/>
            <person name="Roy S."/>
            <person name="Uddin K.S."/>
            <person name="Rabeya T."/>
            <person name="Hossain A.S."/>
            <person name="Chowdhury A."/>
            <person name="Snigdha A.R."/>
            <person name="Mortoza M.S."/>
            <person name="Matin S.A."/>
            <person name="Hoque S.M.E."/>
            <person name="Islam M.K."/>
            <person name="Roy D.K."/>
            <person name="Haider R."/>
            <person name="Moosa M.M."/>
            <person name="Elias S.M."/>
            <person name="Hasan A.M."/>
            <person name="Jahan S."/>
            <person name="Shafiuddin M."/>
            <person name="Mahmood N."/>
            <person name="Shommy N.S."/>
        </authorList>
    </citation>
    <scope>NUCLEOTIDE SEQUENCE [LARGE SCALE GENOMIC DNA]</scope>
    <source>
        <strain evidence="6">cv. O-4</strain>
    </source>
</reference>
<dbReference type="GO" id="GO:0042545">
    <property type="term" value="P:cell wall modification"/>
    <property type="evidence" value="ECO:0007669"/>
    <property type="project" value="InterPro"/>
</dbReference>
<sequence length="168" mass="19133">MSQLSTTVFSSATKTPFMQMGNPVQIFPQQPSGYVFKNCSFIISLEFNLRKEHGIALLGRAWGNYSTVIIMESRLDFIFDPKGWDRWDKPTVDLLTYVEFSNRGPRSNTSARVTCSKVCLTQQVQTHLEFSNQRPWSNISARVTWSKVLPNSSSARQYTMTEFIGGDD</sequence>
<gene>
    <name evidence="5" type="ORF">COLO4_19269</name>
</gene>
<dbReference type="SUPFAM" id="SSF51126">
    <property type="entry name" value="Pectin lyase-like"/>
    <property type="match status" value="1"/>
</dbReference>
<comment type="caution">
    <text evidence="5">The sequence shown here is derived from an EMBL/GenBank/DDBJ whole genome shotgun (WGS) entry which is preliminary data.</text>
</comment>
<keyword evidence="6" id="KW-1185">Reference proteome</keyword>
<evidence type="ECO:0000313" key="5">
    <source>
        <dbReference type="EMBL" id="OMO90273.1"/>
    </source>
</evidence>
<dbReference type="PANTHER" id="PTHR31707">
    <property type="entry name" value="PECTINESTERASE"/>
    <property type="match status" value="1"/>
</dbReference>
<dbReference type="GO" id="GO:0030599">
    <property type="term" value="F:pectinesterase activity"/>
    <property type="evidence" value="ECO:0007669"/>
    <property type="project" value="InterPro"/>
</dbReference>
<keyword evidence="3" id="KW-0063">Aspartyl esterase</keyword>
<organism evidence="5 6">
    <name type="scientific">Corchorus olitorius</name>
    <dbReference type="NCBI Taxonomy" id="93759"/>
    <lineage>
        <taxon>Eukaryota</taxon>
        <taxon>Viridiplantae</taxon>
        <taxon>Streptophyta</taxon>
        <taxon>Embryophyta</taxon>
        <taxon>Tracheophyta</taxon>
        <taxon>Spermatophyta</taxon>
        <taxon>Magnoliopsida</taxon>
        <taxon>eudicotyledons</taxon>
        <taxon>Gunneridae</taxon>
        <taxon>Pentapetalae</taxon>
        <taxon>rosids</taxon>
        <taxon>malvids</taxon>
        <taxon>Malvales</taxon>
        <taxon>Malvaceae</taxon>
        <taxon>Grewioideae</taxon>
        <taxon>Apeibeae</taxon>
        <taxon>Corchorus</taxon>
    </lineage>
</organism>
<dbReference type="GO" id="GO:0045490">
    <property type="term" value="P:pectin catabolic process"/>
    <property type="evidence" value="ECO:0007669"/>
    <property type="project" value="UniProtKB-UniPathway"/>
</dbReference>
<dbReference type="Gene3D" id="2.160.20.10">
    <property type="entry name" value="Single-stranded right-handed beta-helix, Pectin lyase-like"/>
    <property type="match status" value="1"/>
</dbReference>
<feature type="domain" description="Pectinesterase catalytic" evidence="4">
    <location>
        <begin position="28"/>
        <end position="118"/>
    </location>
</feature>
<dbReference type="InterPro" id="IPR012334">
    <property type="entry name" value="Pectin_lyas_fold"/>
</dbReference>
<keyword evidence="2" id="KW-0378">Hydrolase</keyword>
<dbReference type="Proteomes" id="UP000187203">
    <property type="component" value="Unassembled WGS sequence"/>
</dbReference>
<evidence type="ECO:0000313" key="6">
    <source>
        <dbReference type="Proteomes" id="UP000187203"/>
    </source>
</evidence>
<evidence type="ECO:0000259" key="4">
    <source>
        <dbReference type="Pfam" id="PF01095"/>
    </source>
</evidence>
<dbReference type="Pfam" id="PF01095">
    <property type="entry name" value="Pectinesterase"/>
    <property type="match status" value="1"/>
</dbReference>
<evidence type="ECO:0000256" key="1">
    <source>
        <dbReference type="ARBA" id="ARBA00005184"/>
    </source>
</evidence>
<dbReference type="UniPathway" id="UPA00545">
    <property type="reaction ID" value="UER00823"/>
</dbReference>
<evidence type="ECO:0000256" key="3">
    <source>
        <dbReference type="ARBA" id="ARBA00023085"/>
    </source>
</evidence>
<dbReference type="InterPro" id="IPR011050">
    <property type="entry name" value="Pectin_lyase_fold/virulence"/>
</dbReference>
<proteinExistence type="predicted"/>
<comment type="pathway">
    <text evidence="1">Glycan metabolism; pectin degradation; 2-dehydro-3-deoxy-D-gluconate from pectin: step 1/5.</text>
</comment>
<dbReference type="InterPro" id="IPR000070">
    <property type="entry name" value="Pectinesterase_cat"/>
</dbReference>
<dbReference type="OrthoDB" id="1748608at2759"/>